<dbReference type="RefSeq" id="WP_317634885.1">
    <property type="nucleotide sequence ID" value="NZ_AP026802.1"/>
</dbReference>
<proteinExistence type="predicted"/>
<keyword evidence="1" id="KW-1133">Transmembrane helix</keyword>
<dbReference type="SUPFAM" id="SSF49899">
    <property type="entry name" value="Concanavalin A-like lectins/glucanases"/>
    <property type="match status" value="1"/>
</dbReference>
<keyword evidence="1" id="KW-0472">Membrane</keyword>
<accession>A0AAU9DSN5</accession>
<dbReference type="Gene3D" id="2.60.120.200">
    <property type="match status" value="2"/>
</dbReference>
<reference evidence="2 3" key="1">
    <citation type="journal article" date="2023" name="Microbiol. Spectr.">
        <title>Symbiosis of Carpenter Bees with Uncharacterized Lactic Acid Bacteria Showing NAD Auxotrophy.</title>
        <authorList>
            <person name="Kawasaki S."/>
            <person name="Ozawa K."/>
            <person name="Mori T."/>
            <person name="Yamamoto A."/>
            <person name="Ito M."/>
            <person name="Ohkuma M."/>
            <person name="Sakamoto M."/>
            <person name="Matsutani M."/>
        </authorList>
    </citation>
    <scope>NUCLEOTIDE SEQUENCE [LARGE SCALE GENOMIC DNA]</scope>
    <source>
        <strain evidence="2 3">XA3</strain>
    </source>
</reference>
<organism evidence="2 3">
    <name type="scientific">Xylocopilactobacillus apicola</name>
    <dbReference type="NCBI Taxonomy" id="2932184"/>
    <lineage>
        <taxon>Bacteria</taxon>
        <taxon>Bacillati</taxon>
        <taxon>Bacillota</taxon>
        <taxon>Bacilli</taxon>
        <taxon>Lactobacillales</taxon>
        <taxon>Lactobacillaceae</taxon>
        <taxon>Xylocopilactobacillus</taxon>
    </lineage>
</organism>
<dbReference type="InterPro" id="IPR032675">
    <property type="entry name" value="LRR_dom_sf"/>
</dbReference>
<dbReference type="NCBIfam" id="TIGR02167">
    <property type="entry name" value="Liste_lipo_26"/>
    <property type="match status" value="11"/>
</dbReference>
<name>A0AAU9DSN5_9LACO</name>
<dbReference type="PANTHER" id="PTHR45661">
    <property type="entry name" value="SURFACE ANTIGEN"/>
    <property type="match status" value="1"/>
</dbReference>
<dbReference type="InterPro" id="IPR011889">
    <property type="entry name" value="Liste_lipo_26"/>
</dbReference>
<evidence type="ECO:0000313" key="2">
    <source>
        <dbReference type="EMBL" id="BDR59074.1"/>
    </source>
</evidence>
<keyword evidence="3" id="KW-1185">Reference proteome</keyword>
<evidence type="ECO:0008006" key="4">
    <source>
        <dbReference type="Google" id="ProtNLM"/>
    </source>
</evidence>
<sequence>MNKRIILKIRQNFKVLFGSFVIVLLILGITIHLRSQNGLTDRAGNTVSITKLSTVKTDLSTPLAGKFSFTPDSTNGSSVKLLSQDNCRVDKQMGNAYQLAVVSAGPMKAKFRYSAIGSDSAGQLLDAVMIVSTQKTKTALIPSIGSVYLKGTDPSAQIKLQFFFHDTDHLALIDGHLPLQVDQEVGLNLAEFTNLYCPAETRLRTISRDDEITWLLKDDKSSAKESSVTATFSHQSALTYQLAAAGGEVAEVTLNKNSLVKIDKLKENLLANQGFTNNNPVLPEVNPMRIQPRDGISPVTVGVGDSQNFFAPVGSARVNVNPDGTWGTVVITNSTKQLGAVSLNATVDMTKNFNFNWDLQIIPGAATGADGLGFAFHPIYRPGDRVTGTHGMSSYTLPSVFGRHADATQSPVTYASDPDNGQTVHSLGLRGGCLGVSDLMNALAFKVDTHFNGLDYLPMYPSMQSTPYGDSTYHLLDQYSKPDDRFVYNNIDDNSYGAFISTDSNGYGYASILSAALNGMTVTPKSNAEGTVSGTARVQMIDRAWHHMTISYDASTYRLTVDIDRKVTWVKILNADERNVIADRSNWAFSILGSTGDTYETNTIKNIQGTFTPGDEIITTRYVDENGTDLKTPVSTLQSDWQRTHPGSPEFVDTSSTPTIYKDGYTYQRAQVNGTFYQNNGRINKRLGSASSGASVNTVGSNVTVKTNFGNIIFLNYVYRKIPINASEPYANLKMRVNGGALTTTSAINPGDKVTFSYSARSSSISGIWSNVTAVQSLGGIFEPIAPLPAGVTQKDGLLYVPLNNGLSNNLSPNYMGSNTVSMTYQGADKANLTVNDQGQIVITAVAGNSSTPPGSQIASSVSIYDQSNQLIDDAGQPTWGSYFYNSVNPSSPLASTDLVYNTANFVPKTNNATLTQSNWWEINSQGTLIIYAHNIDILPTSAADWPWDSRRENVKSVVINAGVSAKSMSYMFSNMPYLTSVSGLQNVTTTSCQDFSHLFENCTSLATLDLSFLKMNYATTTNHMFTGAKALSNLTLGPNTRFPESGDLPAASGSTFQWQEVGTGSVTSPNGPLISANEIMTRYRVGATRSTYVWGTYWWRFAAGVLTIYPHELNFEVDHVSYIGVDGKPVSDWPWYQKDSQIVKTVISPGVTAKGSLFGLFNGMTAMTSIEGLAQLDTSEVTNMGSMFSSCSSLPTLDVTNFNTIKVTNMSSMFSYCKQLINLDVTHFNTSNVNDMTAMFKECNDLTSLDVTKFDTSKVTNMSSMFTSCSSLPSLDVTHFNTSMVTDMSLMFFECTSLPTINLDNFITSNVLNMRSMFGFCTGLTSLDLRSFETSKVTDMSGMFYYCRSLTDLKMDSSNFKTINVTTMENMFNRCVALPSIDVSFFETDNVTNMNGMFNGCSNVTSINISNKFKTDNVTNMNSMFNNCSSVTSLNVGDFNTEKVNNFNSMFSGCTNLTSLDLKNFNTKRVYSSSRKAMLASTPKLWKLTFGPNFILEDYVANDMLKDPNPGDEINDVENPTPVYYATNPQWREVGTGSPHKPKGNALTVTQMMNESAVRNDTRTYVWDQIGSQTLETDEGNIDLGIHAGYLKDQEYVSTAQNLNLTDNRNSDINKDWHIEAAVTKAFTLATDSTKKISGDPLYYHDTTAGTTTHLTPTGQTIYSGTRSDNQPFNKSYPWTLSFKSKPSDIPSAGSYKATVTFSLINTTP</sequence>
<dbReference type="InterPro" id="IPR013320">
    <property type="entry name" value="ConA-like_dom_sf"/>
</dbReference>
<dbReference type="KEGG" id="xap:XA3_15150"/>
<dbReference type="Pfam" id="PF03382">
    <property type="entry name" value="DUF285"/>
    <property type="match status" value="3"/>
</dbReference>
<evidence type="ECO:0000313" key="3">
    <source>
        <dbReference type="Proteomes" id="UP001321861"/>
    </source>
</evidence>
<gene>
    <name evidence="2" type="ORF">XA3_15150</name>
</gene>
<dbReference type="PANTHER" id="PTHR45661:SF3">
    <property type="entry name" value="IG-LIKE DOMAIN-CONTAINING PROTEIN"/>
    <property type="match status" value="1"/>
</dbReference>
<dbReference type="EMBL" id="AP026802">
    <property type="protein sequence ID" value="BDR59074.1"/>
    <property type="molecule type" value="Genomic_DNA"/>
</dbReference>
<dbReference type="InterPro" id="IPR053139">
    <property type="entry name" value="Surface_bspA-like"/>
</dbReference>
<dbReference type="Proteomes" id="UP001321861">
    <property type="component" value="Chromosome"/>
</dbReference>
<dbReference type="Gene3D" id="3.80.10.10">
    <property type="entry name" value="Ribonuclease Inhibitor"/>
    <property type="match status" value="3"/>
</dbReference>
<keyword evidence="1" id="KW-0812">Transmembrane</keyword>
<protein>
    <recommendedName>
        <fullName evidence="4">BspA family leucine-rich repeat surface protein</fullName>
    </recommendedName>
</protein>
<dbReference type="SUPFAM" id="SSF52058">
    <property type="entry name" value="L domain-like"/>
    <property type="match status" value="1"/>
</dbReference>
<evidence type="ECO:0000256" key="1">
    <source>
        <dbReference type="SAM" id="Phobius"/>
    </source>
</evidence>
<dbReference type="InterPro" id="IPR005046">
    <property type="entry name" value="DUF285"/>
</dbReference>
<feature type="transmembrane region" description="Helical" evidence="1">
    <location>
        <begin position="12"/>
        <end position="33"/>
    </location>
</feature>